<sequence>MNLFYLRYFVTLAHVKHYTKAAEQLCITQPSLSHAIAQMEKELGVPLFEKNGRNTMLTPFGREFLSCAEHTLSTLDDGIASLQRSARGSGLIRLGFVRPLGIEFVPHLAADFLRAYPENDIRFTFHTGITQHLLDDLAQRKVDLLFCSKPQDDLKFTAVPVQKQELVVIVPQNHPLAARSAKDGICLSDTASYPHIYFTKTSGIRSVIDDMFHRENVIPNIVYETEEDEVIAGLVAQDFGIAVVPYMDLLSKLPVRILPILSPDYERNFYLVHDGSVYMPPAVENFRNFILNRTF</sequence>
<evidence type="ECO:0000313" key="7">
    <source>
        <dbReference type="Proteomes" id="UP001546774"/>
    </source>
</evidence>
<evidence type="ECO:0000256" key="3">
    <source>
        <dbReference type="ARBA" id="ARBA00023125"/>
    </source>
</evidence>
<reference evidence="6" key="1">
    <citation type="submission" date="2024-03" db="EMBL/GenBank/DDBJ databases">
        <title>Human intestinal bacterial collection.</title>
        <authorList>
            <person name="Pauvert C."/>
            <person name="Hitch T.C.A."/>
            <person name="Clavel T."/>
        </authorList>
    </citation>
    <scope>NUCLEOTIDE SEQUENCE [LARGE SCALE GENOMIC DNA]</scope>
    <source>
        <strain evidence="6">CLA-AA-H89B</strain>
    </source>
</reference>
<dbReference type="Proteomes" id="UP001546774">
    <property type="component" value="Unassembled WGS sequence"/>
</dbReference>
<dbReference type="EMBL" id="JBBMFS010000016">
    <property type="protein sequence ID" value="MEQ2556028.1"/>
    <property type="molecule type" value="Genomic_DNA"/>
</dbReference>
<organism evidence="6 7">
    <name type="scientific">Lachnospira intestinalis</name>
    <dbReference type="NCBI Taxonomy" id="3133158"/>
    <lineage>
        <taxon>Bacteria</taxon>
        <taxon>Bacillati</taxon>
        <taxon>Bacillota</taxon>
        <taxon>Clostridia</taxon>
        <taxon>Lachnospirales</taxon>
        <taxon>Lachnospiraceae</taxon>
        <taxon>Lachnospira</taxon>
    </lineage>
</organism>
<evidence type="ECO:0000256" key="4">
    <source>
        <dbReference type="ARBA" id="ARBA00023163"/>
    </source>
</evidence>
<dbReference type="PRINTS" id="PR00039">
    <property type="entry name" value="HTHLYSR"/>
</dbReference>
<keyword evidence="2" id="KW-0805">Transcription regulation</keyword>
<evidence type="ECO:0000256" key="2">
    <source>
        <dbReference type="ARBA" id="ARBA00023015"/>
    </source>
</evidence>
<name>A0ABV1H974_9FIRM</name>
<keyword evidence="7" id="KW-1185">Reference proteome</keyword>
<keyword evidence="3" id="KW-0238">DNA-binding</keyword>
<dbReference type="InterPro" id="IPR005119">
    <property type="entry name" value="LysR_subst-bd"/>
</dbReference>
<proteinExistence type="inferred from homology"/>
<protein>
    <submittedName>
        <fullName evidence="6">LysR family transcriptional regulator</fullName>
    </submittedName>
</protein>
<dbReference type="PROSITE" id="PS50931">
    <property type="entry name" value="HTH_LYSR"/>
    <property type="match status" value="1"/>
</dbReference>
<evidence type="ECO:0000256" key="1">
    <source>
        <dbReference type="ARBA" id="ARBA00009437"/>
    </source>
</evidence>
<comment type="caution">
    <text evidence="6">The sequence shown here is derived from an EMBL/GenBank/DDBJ whole genome shotgun (WGS) entry which is preliminary data.</text>
</comment>
<dbReference type="SUPFAM" id="SSF53850">
    <property type="entry name" value="Periplasmic binding protein-like II"/>
    <property type="match status" value="1"/>
</dbReference>
<accession>A0ABV1H974</accession>
<dbReference type="SUPFAM" id="SSF46785">
    <property type="entry name" value="Winged helix' DNA-binding domain"/>
    <property type="match status" value="1"/>
</dbReference>
<dbReference type="InterPro" id="IPR000847">
    <property type="entry name" value="LysR_HTH_N"/>
</dbReference>
<dbReference type="CDD" id="cd08434">
    <property type="entry name" value="PBP2_GltC_like"/>
    <property type="match status" value="1"/>
</dbReference>
<dbReference type="Pfam" id="PF03466">
    <property type="entry name" value="LysR_substrate"/>
    <property type="match status" value="1"/>
</dbReference>
<dbReference type="PANTHER" id="PTHR30346:SF28">
    <property type="entry name" value="HTH-TYPE TRANSCRIPTIONAL REGULATOR CYNR"/>
    <property type="match status" value="1"/>
</dbReference>
<dbReference type="InterPro" id="IPR036390">
    <property type="entry name" value="WH_DNA-bd_sf"/>
</dbReference>
<dbReference type="InterPro" id="IPR036388">
    <property type="entry name" value="WH-like_DNA-bd_sf"/>
</dbReference>
<dbReference type="Pfam" id="PF00126">
    <property type="entry name" value="HTH_1"/>
    <property type="match status" value="1"/>
</dbReference>
<evidence type="ECO:0000313" key="6">
    <source>
        <dbReference type="EMBL" id="MEQ2556028.1"/>
    </source>
</evidence>
<feature type="domain" description="HTH lysR-type" evidence="5">
    <location>
        <begin position="1"/>
        <end position="58"/>
    </location>
</feature>
<dbReference type="Gene3D" id="1.10.10.10">
    <property type="entry name" value="Winged helix-like DNA-binding domain superfamily/Winged helix DNA-binding domain"/>
    <property type="match status" value="1"/>
</dbReference>
<comment type="similarity">
    <text evidence="1">Belongs to the LysR transcriptional regulatory family.</text>
</comment>
<evidence type="ECO:0000259" key="5">
    <source>
        <dbReference type="PROSITE" id="PS50931"/>
    </source>
</evidence>
<dbReference type="Gene3D" id="3.40.190.290">
    <property type="match status" value="1"/>
</dbReference>
<dbReference type="PANTHER" id="PTHR30346">
    <property type="entry name" value="TRANSCRIPTIONAL DUAL REGULATOR HCAR-RELATED"/>
    <property type="match status" value="1"/>
</dbReference>
<gene>
    <name evidence="6" type="ORF">WMO37_13610</name>
</gene>
<keyword evidence="4" id="KW-0804">Transcription</keyword>